<organism evidence="1 2">
    <name type="scientific">Xanthomonas cerealis pv. cerealis</name>
    <dbReference type="NCBI Taxonomy" id="152263"/>
    <lineage>
        <taxon>Bacteria</taxon>
        <taxon>Pseudomonadati</taxon>
        <taxon>Pseudomonadota</taxon>
        <taxon>Gammaproteobacteria</taxon>
        <taxon>Lysobacterales</taxon>
        <taxon>Lysobacteraceae</taxon>
        <taxon>Xanthomonas</taxon>
        <taxon>Xanthomonas translucens group</taxon>
        <taxon>Xanthomonas cerealis</taxon>
    </lineage>
</organism>
<reference evidence="1 2" key="1">
    <citation type="submission" date="2019-03" db="EMBL/GenBank/DDBJ databases">
        <title>Tal1 in Xanthomonas translucens pv. cerealis Contributes to Virulence in Bacterial Leaf Streak of Wheat.</title>
        <authorList>
            <person name="Shah S.M.A."/>
            <person name="Haq F."/>
            <person name="Ma W."/>
            <person name="Xu X."/>
            <person name="Wang S."/>
            <person name="Xu Z."/>
            <person name="Zou L."/>
            <person name="Zhu B."/>
            <person name="Chen G."/>
        </authorList>
    </citation>
    <scope>NUCLEOTIDE SEQUENCE [LARGE SCALE GENOMIC DNA]</scope>
    <source>
        <strain evidence="1 2">01</strain>
    </source>
</reference>
<dbReference type="Proteomes" id="UP000319349">
    <property type="component" value="Chromosome"/>
</dbReference>
<dbReference type="PROSITE" id="PS51257">
    <property type="entry name" value="PROKAR_LIPOPROTEIN"/>
    <property type="match status" value="1"/>
</dbReference>
<sequence>MRSSAAPVSNGRTEVAHIAAAGIPLAGGAACRPVHDDPLRLHAALLRSVCRQCLVARVRLVARMPLADRVDRCIAALLPLALLCVGLHQPATLLLVWARPGARMDPAAPWRVPTKTRAMRACFGLVRRGALLWAAR</sequence>
<dbReference type="AlphaFoldDB" id="A0A514EGD8"/>
<dbReference type="EMBL" id="CP038228">
    <property type="protein sequence ID" value="QDI05098.1"/>
    <property type="molecule type" value="Genomic_DNA"/>
</dbReference>
<keyword evidence="2" id="KW-1185">Reference proteome</keyword>
<name>A0A514EGD8_9XANT</name>
<proteinExistence type="predicted"/>
<protein>
    <submittedName>
        <fullName evidence="1">Uncharacterized protein</fullName>
    </submittedName>
</protein>
<dbReference type="RefSeq" id="WP_141696312.1">
    <property type="nucleotide sequence ID" value="NZ_CM003052.1"/>
</dbReference>
<accession>A0A514EGD8</accession>
<evidence type="ECO:0000313" key="1">
    <source>
        <dbReference type="EMBL" id="QDI05098.1"/>
    </source>
</evidence>
<gene>
    <name evidence="1" type="ORF">E4A48_16610</name>
</gene>
<evidence type="ECO:0000313" key="2">
    <source>
        <dbReference type="Proteomes" id="UP000319349"/>
    </source>
</evidence>